<dbReference type="EMBL" id="CP009048">
    <property type="protein sequence ID" value="AIL63101.1"/>
    <property type="molecule type" value="Genomic_DNA"/>
</dbReference>
<reference evidence="2 3" key="1">
    <citation type="submission" date="2014-07" db="EMBL/GenBank/DDBJ databases">
        <authorList>
            <person name="Lee K."/>
            <person name="Lim J.Y."/>
            <person name="Hwang I."/>
        </authorList>
    </citation>
    <scope>NUCLEOTIDE SEQUENCE [LARGE SCALE GENOMIC DNA]</scope>
    <source>
        <strain evidence="2 3">KL28</strain>
    </source>
</reference>
<evidence type="ECO:0000313" key="3">
    <source>
        <dbReference type="Proteomes" id="UP000028931"/>
    </source>
</evidence>
<accession>A0A077FIP8</accession>
<dbReference type="HOGENOM" id="CLU_043119_0_0_6"/>
<dbReference type="eggNOG" id="COG2114">
    <property type="taxonomic scope" value="Bacteria"/>
</dbReference>
<protein>
    <submittedName>
        <fullName evidence="2">Two-component response regulator</fullName>
    </submittedName>
</protein>
<dbReference type="AlphaFoldDB" id="A0A077FIP8"/>
<name>A0A077FIP8_9PSED</name>
<dbReference type="GO" id="GO:0035556">
    <property type="term" value="P:intracellular signal transduction"/>
    <property type="evidence" value="ECO:0007669"/>
    <property type="project" value="InterPro"/>
</dbReference>
<dbReference type="KEGG" id="palk:PSAKL28_39540"/>
<gene>
    <name evidence="2" type="ORF">PSAKL28_39540</name>
</gene>
<dbReference type="PROSITE" id="PS50125">
    <property type="entry name" value="GUANYLATE_CYCLASE_2"/>
    <property type="match status" value="2"/>
</dbReference>
<dbReference type="RefSeq" id="WP_038613690.1">
    <property type="nucleotide sequence ID" value="NZ_CP009048.1"/>
</dbReference>
<dbReference type="GO" id="GO:0004016">
    <property type="term" value="F:adenylate cyclase activity"/>
    <property type="evidence" value="ECO:0007669"/>
    <property type="project" value="UniProtKB-ARBA"/>
</dbReference>
<organism evidence="2 3">
    <name type="scientific">Pseudomonas alkylphenolica</name>
    <dbReference type="NCBI Taxonomy" id="237609"/>
    <lineage>
        <taxon>Bacteria</taxon>
        <taxon>Pseudomonadati</taxon>
        <taxon>Pseudomonadota</taxon>
        <taxon>Gammaproteobacteria</taxon>
        <taxon>Pseudomonadales</taxon>
        <taxon>Pseudomonadaceae</taxon>
        <taxon>Pseudomonas</taxon>
    </lineage>
</organism>
<dbReference type="InterPro" id="IPR001054">
    <property type="entry name" value="A/G_cyclase"/>
</dbReference>
<evidence type="ECO:0000259" key="1">
    <source>
        <dbReference type="PROSITE" id="PS50125"/>
    </source>
</evidence>
<dbReference type="Proteomes" id="UP000028931">
    <property type="component" value="Chromosome"/>
</dbReference>
<proteinExistence type="predicted"/>
<dbReference type="Gene3D" id="3.30.70.1230">
    <property type="entry name" value="Nucleotide cyclase"/>
    <property type="match status" value="2"/>
</dbReference>
<evidence type="ECO:0000313" key="2">
    <source>
        <dbReference type="EMBL" id="AIL63101.1"/>
    </source>
</evidence>
<dbReference type="InterPro" id="IPR029787">
    <property type="entry name" value="Nucleotide_cyclase"/>
</dbReference>
<sequence length="516" mass="56923">MSKSWSHNRAVEHIDKKIADVKDITVKDYVRDMSLESIPTSVAYRVDGVHMYADIQNLHDMLNITHVEGTDCHKRTLRFLDQHYRAVKRILDRVDARRVDFHSQRLHSLFTKPYNSDTDAELKRVQRAVATAKLMIDVLAQTGDDDEQIPAAKLRIGIDTGLALAVNNGRKGNREPLFLGDPANHAAKLASNSSAKGIYLTNAARMAIGLPEKDAPEKAALTNEEIKDCQNAAKLDVTADEIVEEWREDLKNNPIGGYQFTRQTPPLCDMDISKLTPANSKRQEMVSLYADIDGFTSYVAEHIDDNAEDVVRTLHVIRAELERVVTSDFQGRRVRFIGDCVQALSCDGTAHTTDEQTTISESTRLAGALRSSFNLAIERLNAKDYETGELGLAIGFDIGPISVTRLGKQGDRVRCAIGRKVIESENRQFACTGVETAIGQAAYDAATDAVKDLFGKTRKIANLDYNEATEALADKGDESAKQARTEAYAGAPAIILVDNREVRPYAITTTGESGNS</sequence>
<dbReference type="GO" id="GO:0009190">
    <property type="term" value="P:cyclic nucleotide biosynthetic process"/>
    <property type="evidence" value="ECO:0007669"/>
    <property type="project" value="InterPro"/>
</dbReference>
<feature type="domain" description="Guanylate cyclase" evidence="1">
    <location>
        <begin position="286"/>
        <end position="407"/>
    </location>
</feature>
<feature type="domain" description="Guanylate cyclase" evidence="1">
    <location>
        <begin position="49"/>
        <end position="190"/>
    </location>
</feature>
<dbReference type="SUPFAM" id="SSF55073">
    <property type="entry name" value="Nucleotide cyclase"/>
    <property type="match status" value="2"/>
</dbReference>
<dbReference type="OrthoDB" id="229671at2"/>